<feature type="compositionally biased region" description="Basic and acidic residues" evidence="1">
    <location>
        <begin position="31"/>
        <end position="53"/>
    </location>
</feature>
<proteinExistence type="predicted"/>
<dbReference type="EMBL" id="CP033622">
    <property type="protein sequence ID" value="QIZ52715.1"/>
    <property type="molecule type" value="Genomic_DNA"/>
</dbReference>
<accession>A0AAE7D0R7</accession>
<dbReference type="AlphaFoldDB" id="A0AAE7D0R7"/>
<organism evidence="2 3">
    <name type="scientific">Dickeya zeae</name>
    <dbReference type="NCBI Taxonomy" id="204042"/>
    <lineage>
        <taxon>Bacteria</taxon>
        <taxon>Pseudomonadati</taxon>
        <taxon>Pseudomonadota</taxon>
        <taxon>Gammaproteobacteria</taxon>
        <taxon>Enterobacterales</taxon>
        <taxon>Pectobacteriaceae</taxon>
        <taxon>Dickeya</taxon>
    </lineage>
</organism>
<evidence type="ECO:0000313" key="3">
    <source>
        <dbReference type="Proteomes" id="UP000500801"/>
    </source>
</evidence>
<name>A0AAE7D0R7_9GAMM</name>
<evidence type="ECO:0000256" key="1">
    <source>
        <dbReference type="SAM" id="MobiDB-lite"/>
    </source>
</evidence>
<sequence>MLSLFESQSLKVRRYPAIIRGAGTTPSVDYQDEKPRQHGFDQPDKRDRGDEGRQPFIAATPG</sequence>
<feature type="region of interest" description="Disordered" evidence="1">
    <location>
        <begin position="21"/>
        <end position="62"/>
    </location>
</feature>
<evidence type="ECO:0000313" key="2">
    <source>
        <dbReference type="EMBL" id="QIZ52715.1"/>
    </source>
</evidence>
<gene>
    <name evidence="2" type="ORF">DWG24_19180</name>
</gene>
<protein>
    <submittedName>
        <fullName evidence="2">Uncharacterized protein</fullName>
    </submittedName>
</protein>
<reference evidence="2 3" key="1">
    <citation type="submission" date="2018-11" db="EMBL/GenBank/DDBJ databases">
        <title>Complete genome sequence of Dickeya zeae strain CE1 infecting Canna edulis Ker-Gawl. in China.</title>
        <authorList>
            <person name="Zhang J."/>
            <person name="Lin B."/>
            <person name="Shen H."/>
            <person name="Jiang S."/>
            <person name="Pu X."/>
            <person name="Sun D."/>
        </authorList>
    </citation>
    <scope>NUCLEOTIDE SEQUENCE [LARGE SCALE GENOMIC DNA]</scope>
    <source>
        <strain evidence="2 3">CE1</strain>
    </source>
</reference>
<dbReference type="Proteomes" id="UP000500801">
    <property type="component" value="Chromosome"/>
</dbReference>